<accession>A0A1T4LYF4</accession>
<dbReference type="Pfam" id="PF08843">
    <property type="entry name" value="AbiEii"/>
    <property type="match status" value="1"/>
</dbReference>
<proteinExistence type="predicted"/>
<keyword evidence="2" id="KW-1185">Reference proteome</keyword>
<reference evidence="2" key="1">
    <citation type="submission" date="2017-02" db="EMBL/GenBank/DDBJ databases">
        <authorList>
            <person name="Varghese N."/>
            <person name="Submissions S."/>
        </authorList>
    </citation>
    <scope>NUCLEOTIDE SEQUENCE [LARGE SCALE GENOMIC DNA]</scope>
    <source>
        <strain evidence="2">ATCC 27094</strain>
    </source>
</reference>
<dbReference type="EMBL" id="FUWJ01000001">
    <property type="protein sequence ID" value="SJZ59692.1"/>
    <property type="molecule type" value="Genomic_DNA"/>
</dbReference>
<dbReference type="OrthoDB" id="1550603at2"/>
<dbReference type="AlphaFoldDB" id="A0A1T4LYF4"/>
<dbReference type="Proteomes" id="UP000190092">
    <property type="component" value="Unassembled WGS sequence"/>
</dbReference>
<protein>
    <recommendedName>
        <fullName evidence="3">Nucleotidyl transferase AbiEii toxin, Type IV TA system</fullName>
    </recommendedName>
</protein>
<dbReference type="Gene3D" id="3.10.450.620">
    <property type="entry name" value="JHP933, nucleotidyltransferase-like core domain"/>
    <property type="match status" value="1"/>
</dbReference>
<dbReference type="InterPro" id="IPR014942">
    <property type="entry name" value="AbiEii"/>
</dbReference>
<evidence type="ECO:0008006" key="3">
    <source>
        <dbReference type="Google" id="ProtNLM"/>
    </source>
</evidence>
<sequence>MAAPSIQTLQRIADDTGHQAGTLEKVIRLLDILQETAGDTILSERLALKGGTALNVFHLGLDRLSVDIDLNYVGALDRSAMEAERPEVEAALNRLLASQGYFVRRRPDEHAGGKWLLRFDSALGGNATLELDVNYMARQPLFGATRMPSTALGDVRAERVLVLDLHEIVAGKLVALFDRHAARDLFDARRILSLDGLDWKKIKAAMLAFGACGRRDWRTVSIDSIKGDPRELRQKLMICLPRGYFADRRAIDTWVEETVALCREKFAFLLDLTTAEREFLDCVLDRGEVNTELLDVEPEIRARMGAMPMLAWKCQNVRKHRGLDG</sequence>
<dbReference type="STRING" id="225324.SAMN02745126_01782"/>
<dbReference type="RefSeq" id="WP_085933371.1">
    <property type="nucleotide sequence ID" value="NZ_FUWJ01000001.1"/>
</dbReference>
<evidence type="ECO:0000313" key="1">
    <source>
        <dbReference type="EMBL" id="SJZ59692.1"/>
    </source>
</evidence>
<gene>
    <name evidence="1" type="ORF">SAMN02745126_01782</name>
</gene>
<organism evidence="1 2">
    <name type="scientific">Enhydrobacter aerosaccus</name>
    <dbReference type="NCBI Taxonomy" id="225324"/>
    <lineage>
        <taxon>Bacteria</taxon>
        <taxon>Pseudomonadati</taxon>
        <taxon>Pseudomonadota</taxon>
        <taxon>Alphaproteobacteria</taxon>
        <taxon>Hyphomicrobiales</taxon>
        <taxon>Enhydrobacter</taxon>
    </lineage>
</organism>
<evidence type="ECO:0000313" key="2">
    <source>
        <dbReference type="Proteomes" id="UP000190092"/>
    </source>
</evidence>
<name>A0A1T4LYF4_9HYPH</name>